<proteinExistence type="inferred from homology"/>
<dbReference type="SUPFAM" id="SSF56801">
    <property type="entry name" value="Acetyl-CoA synthetase-like"/>
    <property type="match status" value="1"/>
</dbReference>
<protein>
    <recommendedName>
        <fullName evidence="7 9">Phenylacetate-coenzyme A ligase</fullName>
        <ecNumber evidence="6 9">6.2.1.30</ecNumber>
    </recommendedName>
    <alternativeName>
        <fullName evidence="8 9">Phenylacetyl-CoA ligase</fullName>
    </alternativeName>
</protein>
<dbReference type="PANTHER" id="PTHR43439:SF1">
    <property type="entry name" value="PHENYLACETATE-COENZYME A LIGASE"/>
    <property type="match status" value="1"/>
</dbReference>
<dbReference type="InterPro" id="IPR051414">
    <property type="entry name" value="Adenylate-forming_Reductase"/>
</dbReference>
<dbReference type="FunFam" id="3.40.50.12780:FF:000016">
    <property type="entry name" value="Phenylacetate-coenzyme A ligase"/>
    <property type="match status" value="1"/>
</dbReference>
<dbReference type="PANTHER" id="PTHR43439">
    <property type="entry name" value="PHENYLACETATE-COENZYME A LIGASE"/>
    <property type="match status" value="1"/>
</dbReference>
<keyword evidence="2 9" id="KW-0436">Ligase</keyword>
<dbReference type="InterPro" id="IPR000873">
    <property type="entry name" value="AMP-dep_synth/lig_dom"/>
</dbReference>
<organism evidence="12 13">
    <name type="scientific">Candidatus Avichristensenella intestinipullorum</name>
    <dbReference type="NCBI Taxonomy" id="2840693"/>
    <lineage>
        <taxon>Bacteria</taxon>
        <taxon>Bacillati</taxon>
        <taxon>Bacillota</taxon>
        <taxon>Clostridia</taxon>
        <taxon>Candidatus Avichristensenella</taxon>
    </lineage>
</organism>
<dbReference type="EMBL" id="DVFI01000081">
    <property type="protein sequence ID" value="HIQ62982.1"/>
    <property type="molecule type" value="Genomic_DNA"/>
</dbReference>
<dbReference type="CDD" id="cd05913">
    <property type="entry name" value="PaaK"/>
    <property type="match status" value="1"/>
</dbReference>
<dbReference type="Pfam" id="PF14535">
    <property type="entry name" value="AMP-binding_C_2"/>
    <property type="match status" value="1"/>
</dbReference>
<evidence type="ECO:0000259" key="11">
    <source>
        <dbReference type="Pfam" id="PF14535"/>
    </source>
</evidence>
<evidence type="ECO:0000256" key="3">
    <source>
        <dbReference type="ARBA" id="ARBA00022741"/>
    </source>
</evidence>
<dbReference type="AlphaFoldDB" id="A0A9D0YVY9"/>
<dbReference type="GO" id="GO:0000166">
    <property type="term" value="F:nucleotide binding"/>
    <property type="evidence" value="ECO:0007669"/>
    <property type="project" value="UniProtKB-KW"/>
</dbReference>
<feature type="domain" description="AMP-dependent ligase C-terminal" evidence="11">
    <location>
        <begin position="333"/>
        <end position="429"/>
    </location>
</feature>
<evidence type="ECO:0000259" key="10">
    <source>
        <dbReference type="Pfam" id="PF00501"/>
    </source>
</evidence>
<dbReference type="Proteomes" id="UP000886819">
    <property type="component" value="Unassembled WGS sequence"/>
</dbReference>
<dbReference type="InterPro" id="IPR042099">
    <property type="entry name" value="ANL_N_sf"/>
</dbReference>
<dbReference type="Gene3D" id="3.30.300.30">
    <property type="match status" value="1"/>
</dbReference>
<dbReference type="GO" id="GO:0010124">
    <property type="term" value="P:phenylacetate catabolic process"/>
    <property type="evidence" value="ECO:0007669"/>
    <property type="project" value="UniProtKB-UniRule"/>
</dbReference>
<dbReference type="InterPro" id="IPR045851">
    <property type="entry name" value="AMP-bd_C_sf"/>
</dbReference>
<dbReference type="InterPro" id="IPR011880">
    <property type="entry name" value="PA_CoA_ligase"/>
</dbReference>
<reference evidence="12" key="2">
    <citation type="journal article" date="2021" name="PeerJ">
        <title>Extensive microbial diversity within the chicken gut microbiome revealed by metagenomics and culture.</title>
        <authorList>
            <person name="Gilroy R."/>
            <person name="Ravi A."/>
            <person name="Getino M."/>
            <person name="Pursley I."/>
            <person name="Horton D.L."/>
            <person name="Alikhan N.F."/>
            <person name="Baker D."/>
            <person name="Gharbi K."/>
            <person name="Hall N."/>
            <person name="Watson M."/>
            <person name="Adriaenssens E.M."/>
            <person name="Foster-Nyarko E."/>
            <person name="Jarju S."/>
            <person name="Secka A."/>
            <person name="Antonio M."/>
            <person name="Oren A."/>
            <person name="Chaudhuri R.R."/>
            <person name="La Ragione R."/>
            <person name="Hildebrand F."/>
            <person name="Pallen M.J."/>
        </authorList>
    </citation>
    <scope>NUCLEOTIDE SEQUENCE</scope>
    <source>
        <strain evidence="12">ChiHile30-977</strain>
    </source>
</reference>
<comment type="subunit">
    <text evidence="1">Monomer.</text>
</comment>
<comment type="similarity">
    <text evidence="5 9">Belongs to the phenylacetyl-CoA ligase family.</text>
</comment>
<comment type="pathway">
    <text evidence="4 9">Aromatic compound metabolism; phenylacetate degradation.</text>
</comment>
<name>A0A9D0YVY9_9FIRM</name>
<gene>
    <name evidence="12" type="ORF">IAA66_05275</name>
</gene>
<evidence type="ECO:0000256" key="6">
    <source>
        <dbReference type="ARBA" id="ARBA00066629"/>
    </source>
</evidence>
<comment type="function">
    <text evidence="9">Catalyzes the activation of phenylacetic acid (PA) to phenylacetyl-CoA (PA-CoA).</text>
</comment>
<dbReference type="Pfam" id="PF00501">
    <property type="entry name" value="AMP-binding"/>
    <property type="match status" value="1"/>
</dbReference>
<comment type="catalytic activity">
    <reaction evidence="9">
        <text>2-phenylacetate + ATP + CoA = phenylacetyl-CoA + AMP + diphosphate</text>
        <dbReference type="Rhea" id="RHEA:20956"/>
        <dbReference type="ChEBI" id="CHEBI:18401"/>
        <dbReference type="ChEBI" id="CHEBI:30616"/>
        <dbReference type="ChEBI" id="CHEBI:33019"/>
        <dbReference type="ChEBI" id="CHEBI:57287"/>
        <dbReference type="ChEBI" id="CHEBI:57390"/>
        <dbReference type="ChEBI" id="CHEBI:456215"/>
        <dbReference type="EC" id="6.2.1.30"/>
    </reaction>
</comment>
<evidence type="ECO:0000313" key="13">
    <source>
        <dbReference type="Proteomes" id="UP000886819"/>
    </source>
</evidence>
<reference evidence="12" key="1">
    <citation type="submission" date="2020-10" db="EMBL/GenBank/DDBJ databases">
        <authorList>
            <person name="Gilroy R."/>
        </authorList>
    </citation>
    <scope>NUCLEOTIDE SEQUENCE</scope>
    <source>
        <strain evidence="12">ChiHile30-977</strain>
    </source>
</reference>
<evidence type="ECO:0000256" key="2">
    <source>
        <dbReference type="ARBA" id="ARBA00022598"/>
    </source>
</evidence>
<dbReference type="Gene3D" id="3.40.50.12780">
    <property type="entry name" value="N-terminal domain of ligase-like"/>
    <property type="match status" value="1"/>
</dbReference>
<evidence type="ECO:0000256" key="4">
    <source>
        <dbReference type="ARBA" id="ARBA00060591"/>
    </source>
</evidence>
<comment type="caution">
    <text evidence="12">The sequence shown here is derived from an EMBL/GenBank/DDBJ whole genome shotgun (WGS) entry which is preliminary data.</text>
</comment>
<evidence type="ECO:0000256" key="5">
    <source>
        <dbReference type="ARBA" id="ARBA00061566"/>
    </source>
</evidence>
<dbReference type="GO" id="GO:0047475">
    <property type="term" value="F:phenylacetate-CoA ligase activity"/>
    <property type="evidence" value="ECO:0007669"/>
    <property type="project" value="UniProtKB-EC"/>
</dbReference>
<dbReference type="EC" id="6.2.1.30" evidence="6 9"/>
<evidence type="ECO:0000256" key="9">
    <source>
        <dbReference type="PIRNR" id="PIRNR006444"/>
    </source>
</evidence>
<accession>A0A9D0YVY9</accession>
<keyword evidence="3 9" id="KW-0547">Nucleotide-binding</keyword>
<evidence type="ECO:0000256" key="7">
    <source>
        <dbReference type="ARBA" id="ARBA00068695"/>
    </source>
</evidence>
<feature type="domain" description="AMP-dependent synthetase/ligase" evidence="10">
    <location>
        <begin position="78"/>
        <end position="284"/>
    </location>
</feature>
<evidence type="ECO:0000256" key="8">
    <source>
        <dbReference type="ARBA" id="ARBA00075111"/>
    </source>
</evidence>
<evidence type="ECO:0000313" key="12">
    <source>
        <dbReference type="EMBL" id="HIQ62982.1"/>
    </source>
</evidence>
<dbReference type="InterPro" id="IPR028154">
    <property type="entry name" value="AMP-dep_Lig_C"/>
</dbReference>
<dbReference type="PIRSF" id="PIRSF006444">
    <property type="entry name" value="PaaK"/>
    <property type="match status" value="1"/>
</dbReference>
<evidence type="ECO:0000256" key="1">
    <source>
        <dbReference type="ARBA" id="ARBA00011245"/>
    </source>
</evidence>
<sequence length="431" mass="48607">MIYNPMMETMPREQMRALQLERLQHTVRHCYENVPLYRSRMDERGLTPDDIRTLEDIRLLPFTVKNDLRDNYPYRLIAVPMRDIVRLHASSGTTGKSIVAGYTRSDLEMWAECVARLAVAAGARDTDIVQISFGYSLFTGAFGLHYGLEKIGATIVPISGGNTERQINIMRDFGVTALVATPSYAMYLAETAEKMGMMEDIHLRLGLFGAEGSTLEMRQELARRWGITVTENYGLTEIIGPGVAGECEAFCGQHFNEDFFLPEIINPETGEVLPEGETGELVITTLSKRGQPMLRYRTRDITSLSYAPCACGRTTVRMAQVKGRSDDMLIIRGVNVFPSQIESVLLDTRGIGPHYEIEVDRVHYLDRLTVKVELIDAGLLERFSELEALQKALHDRLRTVLNIDVQVRLVSPNTLKRFEGKARRVTDLRGK</sequence>